<name>A0A6A5U3B3_9PLEO</name>
<evidence type="ECO:0000259" key="1">
    <source>
        <dbReference type="PROSITE" id="PS50011"/>
    </source>
</evidence>
<organism evidence="2 3">
    <name type="scientific">Byssothecium circinans</name>
    <dbReference type="NCBI Taxonomy" id="147558"/>
    <lineage>
        <taxon>Eukaryota</taxon>
        <taxon>Fungi</taxon>
        <taxon>Dikarya</taxon>
        <taxon>Ascomycota</taxon>
        <taxon>Pezizomycotina</taxon>
        <taxon>Dothideomycetes</taxon>
        <taxon>Pleosporomycetidae</taxon>
        <taxon>Pleosporales</taxon>
        <taxon>Massarineae</taxon>
        <taxon>Massarinaceae</taxon>
        <taxon>Byssothecium</taxon>
    </lineage>
</organism>
<dbReference type="Proteomes" id="UP000800035">
    <property type="component" value="Unassembled WGS sequence"/>
</dbReference>
<dbReference type="GO" id="GO:0005524">
    <property type="term" value="F:ATP binding"/>
    <property type="evidence" value="ECO:0007669"/>
    <property type="project" value="InterPro"/>
</dbReference>
<keyword evidence="2" id="KW-0808">Transferase</keyword>
<dbReference type="SUPFAM" id="SSF56112">
    <property type="entry name" value="Protein kinase-like (PK-like)"/>
    <property type="match status" value="1"/>
</dbReference>
<evidence type="ECO:0000313" key="3">
    <source>
        <dbReference type="Proteomes" id="UP000800035"/>
    </source>
</evidence>
<gene>
    <name evidence="2" type="ORF">CC80DRAFT_467880</name>
</gene>
<dbReference type="Pfam" id="PF07714">
    <property type="entry name" value="PK_Tyr_Ser-Thr"/>
    <property type="match status" value="1"/>
</dbReference>
<dbReference type="InterPro" id="IPR000719">
    <property type="entry name" value="Prot_kinase_dom"/>
</dbReference>
<reference evidence="2" key="1">
    <citation type="journal article" date="2020" name="Stud. Mycol.">
        <title>101 Dothideomycetes genomes: a test case for predicting lifestyles and emergence of pathogens.</title>
        <authorList>
            <person name="Haridas S."/>
            <person name="Albert R."/>
            <person name="Binder M."/>
            <person name="Bloem J."/>
            <person name="Labutti K."/>
            <person name="Salamov A."/>
            <person name="Andreopoulos B."/>
            <person name="Baker S."/>
            <person name="Barry K."/>
            <person name="Bills G."/>
            <person name="Bluhm B."/>
            <person name="Cannon C."/>
            <person name="Castanera R."/>
            <person name="Culley D."/>
            <person name="Daum C."/>
            <person name="Ezra D."/>
            <person name="Gonzalez J."/>
            <person name="Henrissat B."/>
            <person name="Kuo A."/>
            <person name="Liang C."/>
            <person name="Lipzen A."/>
            <person name="Lutzoni F."/>
            <person name="Magnuson J."/>
            <person name="Mondo S."/>
            <person name="Nolan M."/>
            <person name="Ohm R."/>
            <person name="Pangilinan J."/>
            <person name="Park H.-J."/>
            <person name="Ramirez L."/>
            <person name="Alfaro M."/>
            <person name="Sun H."/>
            <person name="Tritt A."/>
            <person name="Yoshinaga Y."/>
            <person name="Zwiers L.-H."/>
            <person name="Turgeon B."/>
            <person name="Goodwin S."/>
            <person name="Spatafora J."/>
            <person name="Crous P."/>
            <person name="Grigoriev I."/>
        </authorList>
    </citation>
    <scope>NUCLEOTIDE SEQUENCE</scope>
    <source>
        <strain evidence="2">CBS 675.92</strain>
    </source>
</reference>
<dbReference type="Gene3D" id="1.10.510.10">
    <property type="entry name" value="Transferase(Phosphotransferase) domain 1"/>
    <property type="match status" value="1"/>
</dbReference>
<dbReference type="InterPro" id="IPR011009">
    <property type="entry name" value="Kinase-like_dom_sf"/>
</dbReference>
<dbReference type="EMBL" id="ML976985">
    <property type="protein sequence ID" value="KAF1959355.1"/>
    <property type="molecule type" value="Genomic_DNA"/>
</dbReference>
<keyword evidence="2" id="KW-0418">Kinase</keyword>
<dbReference type="GO" id="GO:0004672">
    <property type="term" value="F:protein kinase activity"/>
    <property type="evidence" value="ECO:0007669"/>
    <property type="project" value="InterPro"/>
</dbReference>
<evidence type="ECO:0000313" key="2">
    <source>
        <dbReference type="EMBL" id="KAF1959355.1"/>
    </source>
</evidence>
<keyword evidence="3" id="KW-1185">Reference proteome</keyword>
<proteinExistence type="predicted"/>
<protein>
    <submittedName>
        <fullName evidence="2">Kinase-like protein</fullName>
    </submittedName>
</protein>
<dbReference type="AlphaFoldDB" id="A0A6A5U3B3"/>
<sequence>MTPSHIKLTLLRRDGSALRDPILSQGKIGVVVRRDDAALKLPLKYSTTGLSKADIKLYDIYFDISCEALQREKEVYRRLGPSRGIVPCIDLSGDGIQMALMTNGNLQDYLRLPRYHPERSTQLAWFRDMADTLARIHDRRVIVADIATRNFLLTDDLSVRFSDFTESTILPLDTDIETVDDHGYSIYTDIGQLGAVMYEIITGSHCDFDLFKDQPPGPARAIWPKREDLPSTHGLWLRSIIDACWTRSFKSAHELSDRLNSVTLE</sequence>
<feature type="domain" description="Protein kinase" evidence="1">
    <location>
        <begin position="17"/>
        <end position="265"/>
    </location>
</feature>
<dbReference type="InterPro" id="IPR001245">
    <property type="entry name" value="Ser-Thr/Tyr_kinase_cat_dom"/>
</dbReference>
<dbReference type="PROSITE" id="PS50011">
    <property type="entry name" value="PROTEIN_KINASE_DOM"/>
    <property type="match status" value="1"/>
</dbReference>
<accession>A0A6A5U3B3</accession>
<dbReference type="OrthoDB" id="1668230at2759"/>